<protein>
    <recommendedName>
        <fullName evidence="10">beta-glucosidase</fullName>
        <ecNumber evidence="10">3.2.1.21</ecNumber>
    </recommendedName>
</protein>
<dbReference type="UniPathway" id="UPA00696"/>
<sequence>MATFDVEEVLSKLTVREKIDLLAGIDNWHTAPIPEHGIPSIRVSDGPNGIRGTRFFNGSPAACFPCGTAMGATFDKTLLREAGVLMGKESKAKGASVILGPTINMHRAPLGGRGFESISEDPVLAGLGAAEIVKGIESTGVVATIKHFVCNDQEHERQAVDSIVTQRALREIYLLPFQLVVRDSRPSAFMTSYNKVNGKHVSESLSLIQTILRGEWGWEGLVMSDWFGTYSTVDAVNAGLDLEMPGPTKWRGALVRSAIAANNISLHTLDTRAREVLKFVNRCAQAGVEENAVERTNDTPETAKLLRKLAADSIVLMKNERHLLPLKKDKSTLIVGPNAKTATYCGGGSASLPAYYAITPFDGISSKLKQEPAYTVGCYGHKELPLLGAQLKNADGKPGIDMRFYNEPPTVKDRQVIDELSIVRTDMFLVDYSHPLLNEEFYATVEGTFTAEEDGNYEFGLIVWGKGNLYVDGKLVIDNSTKQTQGTTFFGSGTIEEKSTMPVKKGQSYHVLLEYSSSSTSTLKPEVLASRGGAIRLGGAMVLDPKAEIKKAVALAREFDQVIICAGLNSDWEGEGSDRETMSLPGYMDELISSIASENPNTIVVMQSGTPVEMLWLEKVPALIHAWFGGNETGNGIADVLFGDVNPSAKLPLTFPIRLQHNPAYLNYRSERGRVLYGEDVYIGYRWYEAIEQAVLFPFGHGLSYTSFSISSLSITTDKAQISTRVLVKNTGNIAGAEVVQYYIAQANPSIRRAVKELKGYSKVYLQPGEEKTVEVNLDKKYATSFWDEGRNAWISEKDTYCVIVGNTSATTDNNTLRANFDVEKTEWWTGL</sequence>
<dbReference type="SMART" id="SM01217">
    <property type="entry name" value="Fn3_like"/>
    <property type="match status" value="1"/>
</dbReference>
<dbReference type="Pfam" id="PF14310">
    <property type="entry name" value="Fn3-like"/>
    <property type="match status" value="1"/>
</dbReference>
<keyword evidence="8 10" id="KW-0326">Glycosidase</keyword>
<dbReference type="PROSITE" id="PS51820">
    <property type="entry name" value="PA14"/>
    <property type="match status" value="1"/>
</dbReference>
<dbReference type="FunFam" id="2.60.40.10:FF:000495">
    <property type="entry name" value="Periplasmic beta-glucosidase"/>
    <property type="match status" value="1"/>
</dbReference>
<evidence type="ECO:0000256" key="8">
    <source>
        <dbReference type="ARBA" id="ARBA00023295"/>
    </source>
</evidence>
<keyword evidence="7 10" id="KW-0119">Carbohydrate metabolism</keyword>
<evidence type="ECO:0000256" key="6">
    <source>
        <dbReference type="ARBA" id="ARBA00023180"/>
    </source>
</evidence>
<dbReference type="InterPro" id="IPR011658">
    <property type="entry name" value="PA14_dom"/>
</dbReference>
<dbReference type="Proteomes" id="UP000256328">
    <property type="component" value="Unassembled WGS sequence"/>
</dbReference>
<accession>A0A3D8QXW8</accession>
<dbReference type="InterPro" id="IPR019800">
    <property type="entry name" value="Glyco_hydro_3_AS"/>
</dbReference>
<dbReference type="InterPro" id="IPR036962">
    <property type="entry name" value="Glyco_hydro_3_N_sf"/>
</dbReference>
<reference evidence="12 13" key="1">
    <citation type="journal article" date="2018" name="IMA Fungus">
        <title>IMA Genome-F 9: Draft genome sequence of Annulohypoxylon stygium, Aspergillus mulundensis, Berkeleyomyces basicola (syn. Thielaviopsis basicola), Ceratocystis smalleyi, two Cercospora beticola strains, Coleophoma cylindrospora, Fusarium fracticaudum, Phialophora cf. hyalina, and Morchella septimelata.</title>
        <authorList>
            <person name="Wingfield B.D."/>
            <person name="Bills G.F."/>
            <person name="Dong Y."/>
            <person name="Huang W."/>
            <person name="Nel W.J."/>
            <person name="Swalarsk-Parry B.S."/>
            <person name="Vaghefi N."/>
            <person name="Wilken P.M."/>
            <person name="An Z."/>
            <person name="de Beer Z.W."/>
            <person name="De Vos L."/>
            <person name="Chen L."/>
            <person name="Duong T.A."/>
            <person name="Gao Y."/>
            <person name="Hammerbacher A."/>
            <person name="Kikkert J.R."/>
            <person name="Li Y."/>
            <person name="Li H."/>
            <person name="Li K."/>
            <person name="Li Q."/>
            <person name="Liu X."/>
            <person name="Ma X."/>
            <person name="Naidoo K."/>
            <person name="Pethybridge S.J."/>
            <person name="Sun J."/>
            <person name="Steenkamp E.T."/>
            <person name="van der Nest M.A."/>
            <person name="van Wyk S."/>
            <person name="Wingfield M.J."/>
            <person name="Xiong C."/>
            <person name="Yue Q."/>
            <person name="Zhang X."/>
        </authorList>
    </citation>
    <scope>NUCLEOTIDE SEQUENCE [LARGE SCALE GENOMIC DNA]</scope>
    <source>
        <strain evidence="12 13">BP5796</strain>
    </source>
</reference>
<dbReference type="Gene3D" id="3.40.50.1700">
    <property type="entry name" value="Glycoside hydrolase family 3 C-terminal domain"/>
    <property type="match status" value="1"/>
</dbReference>
<dbReference type="PANTHER" id="PTHR42715">
    <property type="entry name" value="BETA-GLUCOSIDASE"/>
    <property type="match status" value="1"/>
</dbReference>
<dbReference type="InterPro" id="IPR036881">
    <property type="entry name" value="Glyco_hydro_3_C_sf"/>
</dbReference>
<dbReference type="EC" id="3.2.1.21" evidence="10"/>
<dbReference type="SUPFAM" id="SSF51445">
    <property type="entry name" value="(Trans)glycosidases"/>
    <property type="match status" value="1"/>
</dbReference>
<evidence type="ECO:0000256" key="4">
    <source>
        <dbReference type="ARBA" id="ARBA00022801"/>
    </source>
</evidence>
<dbReference type="Pfam" id="PF01915">
    <property type="entry name" value="Glyco_hydro_3_C"/>
    <property type="match status" value="1"/>
</dbReference>
<dbReference type="InterPro" id="IPR017853">
    <property type="entry name" value="GH"/>
</dbReference>
<keyword evidence="9 10" id="KW-0624">Polysaccharide degradation</keyword>
<evidence type="ECO:0000256" key="9">
    <source>
        <dbReference type="ARBA" id="ARBA00023326"/>
    </source>
</evidence>
<dbReference type="Gene3D" id="2.60.40.10">
    <property type="entry name" value="Immunoglobulins"/>
    <property type="match status" value="1"/>
</dbReference>
<evidence type="ECO:0000256" key="10">
    <source>
        <dbReference type="RuleBase" id="RU361161"/>
    </source>
</evidence>
<dbReference type="PRINTS" id="PR00133">
    <property type="entry name" value="GLHYDRLASE3"/>
</dbReference>
<comment type="catalytic activity">
    <reaction evidence="1 10">
        <text>Hydrolysis of terminal, non-reducing beta-D-glucosyl residues with release of beta-D-glucose.</text>
        <dbReference type="EC" id="3.2.1.21"/>
    </reaction>
</comment>
<keyword evidence="13" id="KW-1185">Reference proteome</keyword>
<evidence type="ECO:0000256" key="1">
    <source>
        <dbReference type="ARBA" id="ARBA00000448"/>
    </source>
</evidence>
<dbReference type="InterPro" id="IPR001764">
    <property type="entry name" value="Glyco_hydro_3_N"/>
</dbReference>
<dbReference type="Pfam" id="PF07691">
    <property type="entry name" value="PA14"/>
    <property type="match status" value="1"/>
</dbReference>
<evidence type="ECO:0000256" key="7">
    <source>
        <dbReference type="ARBA" id="ARBA00023277"/>
    </source>
</evidence>
<gene>
    <name evidence="12" type="ORF">BP5796_09378</name>
</gene>
<dbReference type="GO" id="GO:0030245">
    <property type="term" value="P:cellulose catabolic process"/>
    <property type="evidence" value="ECO:0007669"/>
    <property type="project" value="UniProtKB-UniPathway"/>
</dbReference>
<feature type="domain" description="PA14" evidence="11">
    <location>
        <begin position="395"/>
        <end position="553"/>
    </location>
</feature>
<keyword evidence="6" id="KW-0325">Glycoprotein</keyword>
<dbReference type="OrthoDB" id="47059at2759"/>
<evidence type="ECO:0000313" key="12">
    <source>
        <dbReference type="EMBL" id="RDW66629.1"/>
    </source>
</evidence>
<name>A0A3D8QXW8_9HELO</name>
<dbReference type="PROSITE" id="PS00775">
    <property type="entry name" value="GLYCOSYL_HYDROL_F3"/>
    <property type="match status" value="1"/>
</dbReference>
<proteinExistence type="inferred from homology"/>
<comment type="caution">
    <text evidence="12">The sequence shown here is derived from an EMBL/GenBank/DDBJ whole genome shotgun (WGS) entry which is preliminary data.</text>
</comment>
<dbReference type="PANTHER" id="PTHR42715:SF27">
    <property type="entry name" value="BETA-GLUCOSIDASE-RELATED"/>
    <property type="match status" value="1"/>
</dbReference>
<evidence type="ECO:0000259" key="11">
    <source>
        <dbReference type="PROSITE" id="PS51820"/>
    </source>
</evidence>
<evidence type="ECO:0000313" key="13">
    <source>
        <dbReference type="Proteomes" id="UP000256328"/>
    </source>
</evidence>
<evidence type="ECO:0000256" key="2">
    <source>
        <dbReference type="ARBA" id="ARBA00004987"/>
    </source>
</evidence>
<dbReference type="InterPro" id="IPR037524">
    <property type="entry name" value="PA14/GLEYA"/>
</dbReference>
<comment type="pathway">
    <text evidence="2 10">Glycan metabolism; cellulose degradation.</text>
</comment>
<dbReference type="InterPro" id="IPR026891">
    <property type="entry name" value="Fn3-like"/>
</dbReference>
<comment type="similarity">
    <text evidence="3 10">Belongs to the glycosyl hydrolase 3 family.</text>
</comment>
<dbReference type="Gene3D" id="3.20.20.300">
    <property type="entry name" value="Glycoside hydrolase, family 3, N-terminal domain"/>
    <property type="match status" value="1"/>
</dbReference>
<dbReference type="EMBL" id="PDLN01000014">
    <property type="protein sequence ID" value="RDW66629.1"/>
    <property type="molecule type" value="Genomic_DNA"/>
</dbReference>
<keyword evidence="5" id="KW-0136">Cellulose degradation</keyword>
<dbReference type="FunFam" id="3.20.20.300:FF:000006">
    <property type="entry name" value="Beta-glucosidase H"/>
    <property type="match status" value="1"/>
</dbReference>
<dbReference type="InterPro" id="IPR013783">
    <property type="entry name" value="Ig-like_fold"/>
</dbReference>
<evidence type="ECO:0000256" key="3">
    <source>
        <dbReference type="ARBA" id="ARBA00005336"/>
    </source>
</evidence>
<dbReference type="AlphaFoldDB" id="A0A3D8QXW8"/>
<dbReference type="Pfam" id="PF00933">
    <property type="entry name" value="Glyco_hydro_3"/>
    <property type="match status" value="1"/>
</dbReference>
<dbReference type="InterPro" id="IPR002772">
    <property type="entry name" value="Glyco_hydro_3_C"/>
</dbReference>
<dbReference type="Gene3D" id="2.60.120.260">
    <property type="entry name" value="Galactose-binding domain-like"/>
    <property type="match status" value="1"/>
</dbReference>
<dbReference type="SUPFAM" id="SSF52279">
    <property type="entry name" value="Beta-D-glucan exohydrolase, C-terminal domain"/>
    <property type="match status" value="1"/>
</dbReference>
<keyword evidence="4 10" id="KW-0378">Hydrolase</keyword>
<dbReference type="SMART" id="SM00758">
    <property type="entry name" value="PA14"/>
    <property type="match status" value="1"/>
</dbReference>
<dbReference type="GO" id="GO:0008422">
    <property type="term" value="F:beta-glucosidase activity"/>
    <property type="evidence" value="ECO:0007669"/>
    <property type="project" value="UniProtKB-EC"/>
</dbReference>
<organism evidence="12 13">
    <name type="scientific">Coleophoma crateriformis</name>
    <dbReference type="NCBI Taxonomy" id="565419"/>
    <lineage>
        <taxon>Eukaryota</taxon>
        <taxon>Fungi</taxon>
        <taxon>Dikarya</taxon>
        <taxon>Ascomycota</taxon>
        <taxon>Pezizomycotina</taxon>
        <taxon>Leotiomycetes</taxon>
        <taxon>Helotiales</taxon>
        <taxon>Dermateaceae</taxon>
        <taxon>Coleophoma</taxon>
    </lineage>
</organism>
<evidence type="ECO:0000256" key="5">
    <source>
        <dbReference type="ARBA" id="ARBA00023001"/>
    </source>
</evidence>
<dbReference type="InterPro" id="IPR050288">
    <property type="entry name" value="Cellulose_deg_GH3"/>
</dbReference>